<comment type="caution">
    <text evidence="3">The sequence shown here is derived from an EMBL/GenBank/DDBJ whole genome shotgun (WGS) entry which is preliminary data.</text>
</comment>
<feature type="domain" description="Retrovirus-related Pol polyprotein from transposon TNT 1-94-like beta-barrel" evidence="2">
    <location>
        <begin position="79"/>
        <end position="158"/>
    </location>
</feature>
<dbReference type="AlphaFoldDB" id="A0AAW2RTA4"/>
<evidence type="ECO:0008006" key="4">
    <source>
        <dbReference type="Google" id="ProtNLM"/>
    </source>
</evidence>
<dbReference type="EMBL" id="JACGWM010000003">
    <property type="protein sequence ID" value="KAL0383145.1"/>
    <property type="molecule type" value="Genomic_DNA"/>
</dbReference>
<name>A0AAW2RTA4_9LAMI</name>
<dbReference type="PANTHER" id="PTHR47592">
    <property type="entry name" value="PBF68 PROTEIN"/>
    <property type="match status" value="1"/>
</dbReference>
<organism evidence="3">
    <name type="scientific">Sesamum calycinum</name>
    <dbReference type="NCBI Taxonomy" id="2727403"/>
    <lineage>
        <taxon>Eukaryota</taxon>
        <taxon>Viridiplantae</taxon>
        <taxon>Streptophyta</taxon>
        <taxon>Embryophyta</taxon>
        <taxon>Tracheophyta</taxon>
        <taxon>Spermatophyta</taxon>
        <taxon>Magnoliopsida</taxon>
        <taxon>eudicotyledons</taxon>
        <taxon>Gunneridae</taxon>
        <taxon>Pentapetalae</taxon>
        <taxon>asterids</taxon>
        <taxon>lamiids</taxon>
        <taxon>Lamiales</taxon>
        <taxon>Pedaliaceae</taxon>
        <taxon>Sesamum</taxon>
    </lineage>
</organism>
<reference evidence="3" key="1">
    <citation type="submission" date="2020-06" db="EMBL/GenBank/DDBJ databases">
        <authorList>
            <person name="Li T."/>
            <person name="Hu X."/>
            <person name="Zhang T."/>
            <person name="Song X."/>
            <person name="Zhang H."/>
            <person name="Dai N."/>
            <person name="Sheng W."/>
            <person name="Hou X."/>
            <person name="Wei L."/>
        </authorList>
    </citation>
    <scope>NUCLEOTIDE SEQUENCE</scope>
    <source>
        <strain evidence="3">KEN8</strain>
        <tissue evidence="3">Leaf</tissue>
    </source>
</reference>
<reference evidence="3" key="2">
    <citation type="journal article" date="2024" name="Plant">
        <title>Genomic evolution and insights into agronomic trait innovations of Sesamum species.</title>
        <authorList>
            <person name="Miao H."/>
            <person name="Wang L."/>
            <person name="Qu L."/>
            <person name="Liu H."/>
            <person name="Sun Y."/>
            <person name="Le M."/>
            <person name="Wang Q."/>
            <person name="Wei S."/>
            <person name="Zheng Y."/>
            <person name="Lin W."/>
            <person name="Duan Y."/>
            <person name="Cao H."/>
            <person name="Xiong S."/>
            <person name="Wang X."/>
            <person name="Wei L."/>
            <person name="Li C."/>
            <person name="Ma Q."/>
            <person name="Ju M."/>
            <person name="Zhao R."/>
            <person name="Li G."/>
            <person name="Mu C."/>
            <person name="Tian Q."/>
            <person name="Mei H."/>
            <person name="Zhang T."/>
            <person name="Gao T."/>
            <person name="Zhang H."/>
        </authorList>
    </citation>
    <scope>NUCLEOTIDE SEQUENCE</scope>
    <source>
        <strain evidence="3">KEN8</strain>
    </source>
</reference>
<feature type="domain" description="GAG-pre-integrase" evidence="1">
    <location>
        <begin position="206"/>
        <end position="258"/>
    </location>
</feature>
<dbReference type="InterPro" id="IPR025724">
    <property type="entry name" value="GAG-pre-integrase_dom"/>
</dbReference>
<dbReference type="Pfam" id="PF13976">
    <property type="entry name" value="gag_pre-integrs"/>
    <property type="match status" value="1"/>
</dbReference>
<protein>
    <recommendedName>
        <fullName evidence="4">GAG-pre-integrase domain-containing protein</fullName>
    </recommendedName>
</protein>
<dbReference type="InterPro" id="IPR054722">
    <property type="entry name" value="PolX-like_BBD"/>
</dbReference>
<evidence type="ECO:0000259" key="2">
    <source>
        <dbReference type="Pfam" id="PF22936"/>
    </source>
</evidence>
<evidence type="ECO:0000313" key="3">
    <source>
        <dbReference type="EMBL" id="KAL0383145.1"/>
    </source>
</evidence>
<accession>A0AAW2RTA4</accession>
<dbReference type="PANTHER" id="PTHR47592:SF27">
    <property type="entry name" value="OS08G0421700 PROTEIN"/>
    <property type="match status" value="1"/>
</dbReference>
<proteinExistence type="predicted"/>
<dbReference type="Pfam" id="PF22936">
    <property type="entry name" value="Pol_BBD"/>
    <property type="match status" value="1"/>
</dbReference>
<gene>
    <name evidence="3" type="ORF">Scaly_0601800</name>
</gene>
<sequence>MARSLEHDAVLFSKGKFNKNNASTKNKNNEMDQVWKELLELTHTITMLSNVIELVEGQIIEPKPPTQAIFNHVDNEDEWIIDSNCSHHVIGNDSLFSELHPHNGEWVIVTANNSTYPVAKKGVVEISSNNMKPVKLNDVLHVPGLKRNLVSISQITSSEKHILFGPNDVEIIGNLDSIVADIVLTGEKRGSLFVMTTGESYVKKTSQIDKATIWHAWLGHLGYQSMHQISLKKLVEEIPSLQNIRENVICQGCQFGKSHCLTF</sequence>
<evidence type="ECO:0000259" key="1">
    <source>
        <dbReference type="Pfam" id="PF13976"/>
    </source>
</evidence>